<evidence type="ECO:0000256" key="9">
    <source>
        <dbReference type="ARBA" id="ARBA00023242"/>
    </source>
</evidence>
<keyword evidence="6" id="KW-0677">Repeat</keyword>
<dbReference type="Pfam" id="PF00145">
    <property type="entry name" value="DNA_methylase"/>
    <property type="match status" value="1"/>
</dbReference>
<evidence type="ECO:0000256" key="3">
    <source>
        <dbReference type="ARBA" id="ARBA00022603"/>
    </source>
</evidence>
<dbReference type="InterPro" id="IPR029063">
    <property type="entry name" value="SAM-dependent_MTases_sf"/>
</dbReference>
<dbReference type="Pfam" id="PF08241">
    <property type="entry name" value="Methyltransf_11"/>
    <property type="match status" value="1"/>
</dbReference>
<evidence type="ECO:0000256" key="6">
    <source>
        <dbReference type="ARBA" id="ARBA00022737"/>
    </source>
</evidence>
<dbReference type="CDD" id="cd02440">
    <property type="entry name" value="AdoMet_MTases"/>
    <property type="match status" value="1"/>
</dbReference>
<protein>
    <recommendedName>
        <fullName evidence="2">DNA (cytosine-5-)-methyltransferase</fullName>
        <ecNumber evidence="2">2.1.1.37</ecNumber>
    </recommendedName>
</protein>
<evidence type="ECO:0000256" key="7">
    <source>
        <dbReference type="ARBA" id="ARBA00022853"/>
    </source>
</evidence>
<reference evidence="12 13" key="1">
    <citation type="submission" date="2022-03" db="EMBL/GenBank/DDBJ databases">
        <authorList>
            <person name="Nunn A."/>
            <person name="Chopra R."/>
            <person name="Nunn A."/>
            <person name="Contreras Garrido A."/>
        </authorList>
    </citation>
    <scope>NUCLEOTIDE SEQUENCE [LARGE SCALE GENOMIC DNA]</scope>
</reference>
<dbReference type="PROSITE" id="PS00094">
    <property type="entry name" value="C5_MTASE_1"/>
    <property type="match status" value="1"/>
</dbReference>
<keyword evidence="5" id="KW-0949">S-adenosyl-L-methionine</keyword>
<keyword evidence="4" id="KW-0808">Transferase</keyword>
<dbReference type="SUPFAM" id="SSF53335">
    <property type="entry name" value="S-adenosyl-L-methionine-dependent methyltransferases"/>
    <property type="match status" value="3"/>
</dbReference>
<dbReference type="InterPro" id="IPR013216">
    <property type="entry name" value="Methyltransf_11"/>
</dbReference>
<name>A0AAU9SK73_THLAR</name>
<comment type="subcellular location">
    <subcellularLocation>
        <location evidence="1">Nucleus</location>
    </subcellularLocation>
</comment>
<dbReference type="GO" id="GO:0005634">
    <property type="term" value="C:nucleus"/>
    <property type="evidence" value="ECO:0007669"/>
    <property type="project" value="UniProtKB-SubCell"/>
</dbReference>
<dbReference type="GO" id="GO:0032259">
    <property type="term" value="P:methylation"/>
    <property type="evidence" value="ECO:0007669"/>
    <property type="project" value="UniProtKB-KW"/>
</dbReference>
<sequence>MVILCIVWDTAIYIKFIGEMAEHSDSNANWDKYDDIVVFTSSSSSSSDDEYMSESSVDTNVAHVETSYGDMIAKCHVETSDGDMIAKCVEMGFSFDMIDRAIEHTFGGSPELIIETLIKYTSSFVATCSKSKVIDYLTGEENVEEITNALLSRAEAEKMLKADNNDNANLYLGLSFSHEKNELNSYNEDGRLQSLIKMGYPMEEASIAIERCDSSGVKSSVEEVINFISAARMAWQSDEIYAKPDEEEPTKNAKKKRRTLNESPNTAIHLPKPMTGFGLPDQPGVMTERPVPVPSIAIGPPYFYYENVAMAPKGVWDTISRHLYDISPEFVDSKYFCAAARKTGYVHNLPISNRFQVRPPQPSTIQETFPLTKKWWPAWDTRTTLNCLVTSIGSAPCANEIREDLENHDGDLSVQKRVMDKCKKLNLVWVGKNKVAPLEPSEMEQLLGFPTNHTRGGGLNKTGRYKALANSFQVDTVAYHLSVLKPLFPNGINVLSLFTGIGGGEVALYRLGIPMNVVVSVEISEANRNILRSFWENTNQKGVLKEFTDVEQLHDNVVEQLMDQYGGFDLVIGGSPCNNISGANGVSGSGVEGEHSSLFYDYCRILDAVRLSNFTIKMEPKATMNDLRPRRLAFLEVTPRPFTSVLHNASCSKDVPGAHHPQRPVIEDFKIKVFENLTSKAGKVLEIGIGTGFNMRYYAARNVNVTVLGLDPNPEMKKYARKSAKRAGLRPKNFRFKQGVGEAIPLGDESVDAVVATLVLCSVSDVTQTLNEIKRVLRPGGVFIFLEHVAAKDGTLLRRLQKLLDPLQQKLADGCHLTRNTRDCILEAGFNGGAEIETVSTYSFPWVTRPHIYGVAYK</sequence>
<dbReference type="EC" id="2.1.1.37" evidence="2"/>
<dbReference type="GO" id="GO:0006325">
    <property type="term" value="P:chromatin organization"/>
    <property type="evidence" value="ECO:0007669"/>
    <property type="project" value="UniProtKB-KW"/>
</dbReference>
<keyword evidence="7" id="KW-0156">Chromatin regulator</keyword>
<dbReference type="Proteomes" id="UP000836841">
    <property type="component" value="Chromosome 5"/>
</dbReference>
<evidence type="ECO:0000313" key="12">
    <source>
        <dbReference type="EMBL" id="CAH2066378.1"/>
    </source>
</evidence>
<proteinExistence type="predicted"/>
<evidence type="ECO:0000313" key="13">
    <source>
        <dbReference type="Proteomes" id="UP000836841"/>
    </source>
</evidence>
<dbReference type="AlphaFoldDB" id="A0AAU9SK73"/>
<gene>
    <name evidence="12" type="ORF">TAV2_LOCUS18247</name>
</gene>
<dbReference type="PANTHER" id="PTHR23068:SF45">
    <property type="entry name" value="DNA (CYTOSINE-5)-METHYLTRANSFERASE DRM1"/>
    <property type="match status" value="1"/>
</dbReference>
<evidence type="ECO:0000256" key="5">
    <source>
        <dbReference type="ARBA" id="ARBA00022691"/>
    </source>
</evidence>
<dbReference type="PANTHER" id="PTHR23068">
    <property type="entry name" value="DNA CYTOSINE-5- -METHYLTRANSFERASE 3-RELATED"/>
    <property type="match status" value="1"/>
</dbReference>
<keyword evidence="13" id="KW-1185">Reference proteome</keyword>
<evidence type="ECO:0000256" key="10">
    <source>
        <dbReference type="SAM" id="MobiDB-lite"/>
    </source>
</evidence>
<evidence type="ECO:0000256" key="1">
    <source>
        <dbReference type="ARBA" id="ARBA00004123"/>
    </source>
</evidence>
<evidence type="ECO:0000259" key="11">
    <source>
        <dbReference type="PROSITE" id="PS51680"/>
    </source>
</evidence>
<feature type="domain" description="SAM-dependent MTase DRM-type" evidence="11">
    <location>
        <begin position="287"/>
        <end position="616"/>
    </location>
</feature>
<dbReference type="EMBL" id="OU466861">
    <property type="protein sequence ID" value="CAH2066378.1"/>
    <property type="molecule type" value="Genomic_DNA"/>
</dbReference>
<dbReference type="PROSITE" id="PS51680">
    <property type="entry name" value="SAM_MT_DRM"/>
    <property type="match status" value="1"/>
</dbReference>
<dbReference type="InterPro" id="IPR030380">
    <property type="entry name" value="SAM_MeTfrase_DRM"/>
</dbReference>
<feature type="region of interest" description="Disordered" evidence="10">
    <location>
        <begin position="241"/>
        <end position="274"/>
    </location>
</feature>
<evidence type="ECO:0000256" key="2">
    <source>
        <dbReference type="ARBA" id="ARBA00011975"/>
    </source>
</evidence>
<dbReference type="GO" id="GO:0003677">
    <property type="term" value="F:DNA binding"/>
    <property type="evidence" value="ECO:0007669"/>
    <property type="project" value="UniProtKB-KW"/>
</dbReference>
<keyword evidence="3" id="KW-0489">Methyltransferase</keyword>
<dbReference type="InterPro" id="IPR001525">
    <property type="entry name" value="C5_MeTfrase"/>
</dbReference>
<dbReference type="InterPro" id="IPR050390">
    <property type="entry name" value="C5-Methyltransferase"/>
</dbReference>
<dbReference type="GO" id="GO:0003886">
    <property type="term" value="F:DNA (cytosine-5-)-methyltransferase activity"/>
    <property type="evidence" value="ECO:0007669"/>
    <property type="project" value="UniProtKB-EC"/>
</dbReference>
<organism evidence="12 13">
    <name type="scientific">Thlaspi arvense</name>
    <name type="common">Field penny-cress</name>
    <dbReference type="NCBI Taxonomy" id="13288"/>
    <lineage>
        <taxon>Eukaryota</taxon>
        <taxon>Viridiplantae</taxon>
        <taxon>Streptophyta</taxon>
        <taxon>Embryophyta</taxon>
        <taxon>Tracheophyta</taxon>
        <taxon>Spermatophyta</taxon>
        <taxon>Magnoliopsida</taxon>
        <taxon>eudicotyledons</taxon>
        <taxon>Gunneridae</taxon>
        <taxon>Pentapetalae</taxon>
        <taxon>rosids</taxon>
        <taxon>malvids</taxon>
        <taxon>Brassicales</taxon>
        <taxon>Brassicaceae</taxon>
        <taxon>Thlaspideae</taxon>
        <taxon>Thlaspi</taxon>
    </lineage>
</organism>
<keyword evidence="8" id="KW-0238">DNA-binding</keyword>
<dbReference type="Gene3D" id="3.40.50.150">
    <property type="entry name" value="Vaccinia Virus protein VP39"/>
    <property type="match status" value="2"/>
</dbReference>
<accession>A0AAU9SK73</accession>
<dbReference type="InterPro" id="IPR018117">
    <property type="entry name" value="C5_DNA_meth_AS"/>
</dbReference>
<evidence type="ECO:0000256" key="8">
    <source>
        <dbReference type="ARBA" id="ARBA00023125"/>
    </source>
</evidence>
<evidence type="ECO:0000256" key="4">
    <source>
        <dbReference type="ARBA" id="ARBA00022679"/>
    </source>
</evidence>
<keyword evidence="9" id="KW-0539">Nucleus</keyword>